<reference evidence="2" key="1">
    <citation type="submission" date="2018-03" db="EMBL/GenBank/DDBJ databases">
        <authorList>
            <person name="Batty M. E."/>
            <person name="Batty M E."/>
        </authorList>
    </citation>
    <scope>NUCLEOTIDE SEQUENCE [LARGE SCALE GENOMIC DNA]</scope>
</reference>
<accession>A0A2R8F296</accession>
<dbReference type="AlphaFoldDB" id="A0A2R8F296"/>
<dbReference type="EMBL" id="OOHR01000012">
    <property type="protein sequence ID" value="SPM45525.1"/>
    <property type="molecule type" value="Genomic_DNA"/>
</dbReference>
<evidence type="ECO:0000313" key="1">
    <source>
        <dbReference type="EMBL" id="SPM45525.1"/>
    </source>
</evidence>
<dbReference type="Proteomes" id="UP000244889">
    <property type="component" value="Unassembled WGS sequence"/>
</dbReference>
<name>A0A2R8F296_ORITS</name>
<sequence length="88" mass="10139">MFAIRIMPAKRILKAFELLQALHLRKTIPIITSNKIIIQTVKIANIYTAKQFSDAKVRFYMTDKINDSNNFNNIHNSKTDIENSKANS</sequence>
<organism evidence="1 2">
    <name type="scientific">Orientia tsutsugamushi</name>
    <name type="common">Rickettsia tsutsugamushi</name>
    <dbReference type="NCBI Taxonomy" id="784"/>
    <lineage>
        <taxon>Bacteria</taxon>
        <taxon>Pseudomonadati</taxon>
        <taxon>Pseudomonadota</taxon>
        <taxon>Alphaproteobacteria</taxon>
        <taxon>Rickettsiales</taxon>
        <taxon>Rickettsiaceae</taxon>
        <taxon>Rickettsieae</taxon>
        <taxon>Orientia</taxon>
    </lineage>
</organism>
<evidence type="ECO:0000313" key="2">
    <source>
        <dbReference type="Proteomes" id="UP000244889"/>
    </source>
</evidence>
<gene>
    <name evidence="1" type="ORF">FPW1038_00381</name>
</gene>
<proteinExistence type="predicted"/>
<protein>
    <submittedName>
        <fullName evidence="1">Uncharacterized protein</fullName>
    </submittedName>
</protein>